<dbReference type="InterPro" id="IPR038375">
    <property type="entry name" value="NDUFAF7_sf"/>
</dbReference>
<organism evidence="3 4">
    <name type="scientific">Paenibacillus hexagrammi</name>
    <dbReference type="NCBI Taxonomy" id="2908839"/>
    <lineage>
        <taxon>Bacteria</taxon>
        <taxon>Bacillati</taxon>
        <taxon>Bacillota</taxon>
        <taxon>Bacilli</taxon>
        <taxon>Bacillales</taxon>
        <taxon>Paenibacillaceae</taxon>
        <taxon>Paenibacillus</taxon>
    </lineage>
</organism>
<sequence>MNTDLGHTEVVKAVKAAIEGSSRKAIDFRAYMELCLYHEPFGYYKNKDVKIGKDGDFYTSSSIGTIMGEMLAAYIVHQVRGNVSASRIISIVEWGEGTAEWLLTCLKR</sequence>
<evidence type="ECO:0000256" key="1">
    <source>
        <dbReference type="ARBA" id="ARBA00022603"/>
    </source>
</evidence>
<dbReference type="Gene3D" id="3.40.50.12710">
    <property type="match status" value="1"/>
</dbReference>
<dbReference type="PANTHER" id="PTHR12049:SF7">
    <property type="entry name" value="PROTEIN ARGININE METHYLTRANSFERASE NDUFAF7, MITOCHONDRIAL"/>
    <property type="match status" value="1"/>
</dbReference>
<proteinExistence type="predicted"/>
<reference evidence="3 4" key="1">
    <citation type="journal article" date="2024" name="Int. J. Syst. Evol. Microbiol.">
        <title>Paenibacillus hexagrammi sp. nov., a novel bacterium isolated from the gut content of Hexagrammos agrammus.</title>
        <authorList>
            <person name="Jung H.K."/>
            <person name="Kim D.G."/>
            <person name="Zin H."/>
            <person name="Park J."/>
            <person name="Jung H."/>
            <person name="Kim Y.O."/>
            <person name="Kong H.J."/>
            <person name="Kim J.W."/>
            <person name="Kim Y.S."/>
        </authorList>
    </citation>
    <scope>NUCLEOTIDE SEQUENCE [LARGE SCALE GENOMIC DNA]</scope>
    <source>
        <strain evidence="3 4">YPD9-1</strain>
    </source>
</reference>
<keyword evidence="4" id="KW-1185">Reference proteome</keyword>
<dbReference type="RefSeq" id="WP_235121689.1">
    <property type="nucleotide sequence ID" value="NZ_CP090978.1"/>
</dbReference>
<dbReference type="InterPro" id="IPR029063">
    <property type="entry name" value="SAM-dependent_MTases_sf"/>
</dbReference>
<name>A0ABY3SMM9_9BACL</name>
<gene>
    <name evidence="3" type="ORF">L0M14_08275</name>
</gene>
<protein>
    <submittedName>
        <fullName evidence="3">Uncharacterized protein</fullName>
    </submittedName>
</protein>
<dbReference type="PANTHER" id="PTHR12049">
    <property type="entry name" value="PROTEIN ARGININE METHYLTRANSFERASE NDUFAF7, MITOCHONDRIAL"/>
    <property type="match status" value="1"/>
</dbReference>
<keyword evidence="2" id="KW-0808">Transferase</keyword>
<dbReference type="InterPro" id="IPR003788">
    <property type="entry name" value="NDUFAF7"/>
</dbReference>
<accession>A0ABY3SMM9</accession>
<evidence type="ECO:0000313" key="4">
    <source>
        <dbReference type="Proteomes" id="UP001649230"/>
    </source>
</evidence>
<dbReference type="Proteomes" id="UP001649230">
    <property type="component" value="Chromosome"/>
</dbReference>
<keyword evidence="1" id="KW-0489">Methyltransferase</keyword>
<evidence type="ECO:0000256" key="2">
    <source>
        <dbReference type="ARBA" id="ARBA00022679"/>
    </source>
</evidence>
<dbReference type="SUPFAM" id="SSF53335">
    <property type="entry name" value="S-adenosyl-L-methionine-dependent methyltransferases"/>
    <property type="match status" value="1"/>
</dbReference>
<evidence type="ECO:0000313" key="3">
    <source>
        <dbReference type="EMBL" id="UJF35117.1"/>
    </source>
</evidence>
<dbReference type="EMBL" id="CP090978">
    <property type="protein sequence ID" value="UJF35117.1"/>
    <property type="molecule type" value="Genomic_DNA"/>
</dbReference>